<reference evidence="1" key="1">
    <citation type="submission" date="2019-08" db="EMBL/GenBank/DDBJ databases">
        <authorList>
            <person name="Kucharzyk K."/>
            <person name="Murdoch R.W."/>
            <person name="Higgins S."/>
            <person name="Loffler F."/>
        </authorList>
    </citation>
    <scope>NUCLEOTIDE SEQUENCE</scope>
</reference>
<dbReference type="EMBL" id="VSSQ01001242">
    <property type="protein sequence ID" value="MPM06573.1"/>
    <property type="molecule type" value="Genomic_DNA"/>
</dbReference>
<evidence type="ECO:0000313" key="1">
    <source>
        <dbReference type="EMBL" id="MPM06573.1"/>
    </source>
</evidence>
<sequence>MVFPDRVAADGSGSVNKQQAKHEKSYTFIDLHPGYNRICFIPEQFENVKCCCNAKSERGRINISIGHYSDSWFHNVGKH</sequence>
<gene>
    <name evidence="1" type="ORF">SDC9_52874</name>
</gene>
<proteinExistence type="predicted"/>
<organism evidence="1">
    <name type="scientific">bioreactor metagenome</name>
    <dbReference type="NCBI Taxonomy" id="1076179"/>
    <lineage>
        <taxon>unclassified sequences</taxon>
        <taxon>metagenomes</taxon>
        <taxon>ecological metagenomes</taxon>
    </lineage>
</organism>
<protein>
    <submittedName>
        <fullName evidence="1">Uncharacterized protein</fullName>
    </submittedName>
</protein>
<comment type="caution">
    <text evidence="1">The sequence shown here is derived from an EMBL/GenBank/DDBJ whole genome shotgun (WGS) entry which is preliminary data.</text>
</comment>
<name>A0A644WWZ0_9ZZZZ</name>
<accession>A0A644WWZ0</accession>
<dbReference type="AlphaFoldDB" id="A0A644WWZ0"/>